<sequence>MARLPPVIRCHSSWKSFGALVLGVGGSPKAALQLGQHHIKVLWIRRAREGRM</sequence>
<dbReference type="EMBL" id="CM029038">
    <property type="protein sequence ID" value="KAG2648784.1"/>
    <property type="molecule type" value="Genomic_DNA"/>
</dbReference>
<name>A0A8T0WUH7_PANVG</name>
<dbReference type="AlphaFoldDB" id="A0A8T0WUH7"/>
<evidence type="ECO:0000313" key="2">
    <source>
        <dbReference type="Proteomes" id="UP000823388"/>
    </source>
</evidence>
<proteinExistence type="predicted"/>
<reference evidence="1" key="1">
    <citation type="submission" date="2020-05" db="EMBL/GenBank/DDBJ databases">
        <title>WGS assembly of Panicum virgatum.</title>
        <authorList>
            <person name="Lovell J.T."/>
            <person name="Jenkins J."/>
            <person name="Shu S."/>
            <person name="Juenger T.E."/>
            <person name="Schmutz J."/>
        </authorList>
    </citation>
    <scope>NUCLEOTIDE SEQUENCE</scope>
    <source>
        <strain evidence="1">AP13</strain>
    </source>
</reference>
<evidence type="ECO:0000313" key="1">
    <source>
        <dbReference type="EMBL" id="KAG2648784.1"/>
    </source>
</evidence>
<dbReference type="Proteomes" id="UP000823388">
    <property type="component" value="Chromosome 1N"/>
</dbReference>
<protein>
    <submittedName>
        <fullName evidence="1">Uncharacterized protein</fullName>
    </submittedName>
</protein>
<comment type="caution">
    <text evidence="1">The sequence shown here is derived from an EMBL/GenBank/DDBJ whole genome shotgun (WGS) entry which is preliminary data.</text>
</comment>
<organism evidence="1 2">
    <name type="scientific">Panicum virgatum</name>
    <name type="common">Blackwell switchgrass</name>
    <dbReference type="NCBI Taxonomy" id="38727"/>
    <lineage>
        <taxon>Eukaryota</taxon>
        <taxon>Viridiplantae</taxon>
        <taxon>Streptophyta</taxon>
        <taxon>Embryophyta</taxon>
        <taxon>Tracheophyta</taxon>
        <taxon>Spermatophyta</taxon>
        <taxon>Magnoliopsida</taxon>
        <taxon>Liliopsida</taxon>
        <taxon>Poales</taxon>
        <taxon>Poaceae</taxon>
        <taxon>PACMAD clade</taxon>
        <taxon>Panicoideae</taxon>
        <taxon>Panicodae</taxon>
        <taxon>Paniceae</taxon>
        <taxon>Panicinae</taxon>
        <taxon>Panicum</taxon>
        <taxon>Panicum sect. Hiantes</taxon>
    </lineage>
</organism>
<accession>A0A8T0WUH7</accession>
<gene>
    <name evidence="1" type="ORF">PVAP13_1NG065101</name>
</gene>
<keyword evidence="2" id="KW-1185">Reference proteome</keyword>